<dbReference type="Pfam" id="PF18364">
    <property type="entry name" value="Molybdopterin_N"/>
    <property type="match status" value="1"/>
</dbReference>
<protein>
    <submittedName>
        <fullName evidence="9">Molybdopterin oxidoreductase</fullName>
    </submittedName>
</protein>
<feature type="binding site" evidence="5">
    <location>
        <position position="424"/>
    </location>
    <ligand>
        <name>Mo-bis(molybdopterin guanine dinucleotide)</name>
        <dbReference type="ChEBI" id="CHEBI:60539"/>
    </ligand>
</feature>
<evidence type="ECO:0000256" key="5">
    <source>
        <dbReference type="PIRSR" id="PIRSR606658-1"/>
    </source>
</evidence>
<dbReference type="PANTHER" id="PTHR43742">
    <property type="entry name" value="TRIMETHYLAMINE-N-OXIDE REDUCTASE"/>
    <property type="match status" value="1"/>
</dbReference>
<dbReference type="CDD" id="cd02793">
    <property type="entry name" value="MopB_CT_DMSOR-BSOR-TMAOR"/>
    <property type="match status" value="1"/>
</dbReference>
<dbReference type="GO" id="GO:0030151">
    <property type="term" value="F:molybdenum ion binding"/>
    <property type="evidence" value="ECO:0007669"/>
    <property type="project" value="TreeGrafter"/>
</dbReference>
<comment type="cofactor">
    <cofactor evidence="5">
        <name>Mo-bis(molybdopterin guanine dinucleotide)</name>
        <dbReference type="ChEBI" id="CHEBI:60539"/>
    </cofactor>
    <text evidence="5">Binds 1 molybdenum-bis(molybdopterin guanine dinucleotide) (Mo-bis-MGD) cofactor per subunit.</text>
</comment>
<dbReference type="Pfam" id="PF00384">
    <property type="entry name" value="Molybdopterin"/>
    <property type="match status" value="1"/>
</dbReference>
<dbReference type="EMBL" id="CP012150">
    <property type="protein sequence ID" value="AKS34741.1"/>
    <property type="molecule type" value="Genomic_DNA"/>
</dbReference>
<evidence type="ECO:0000259" key="7">
    <source>
        <dbReference type="Pfam" id="PF01568"/>
    </source>
</evidence>
<dbReference type="NCBIfam" id="TIGR00509">
    <property type="entry name" value="bisC_fam"/>
    <property type="match status" value="1"/>
</dbReference>
<dbReference type="RefSeq" id="WP_049747193.1">
    <property type="nucleotide sequence ID" value="NZ_CP012150.1"/>
</dbReference>
<name>A0A0K0XBI3_MYCGD</name>
<dbReference type="Gene3D" id="3.40.50.740">
    <property type="match status" value="1"/>
</dbReference>
<dbReference type="Gene3D" id="3.90.55.10">
    <property type="entry name" value="Dimethylsulfoxide Reductase, domain 3"/>
    <property type="match status" value="1"/>
</dbReference>
<dbReference type="SUPFAM" id="SSF53706">
    <property type="entry name" value="Formate dehydrogenase/DMSO reductase, domains 1-3"/>
    <property type="match status" value="1"/>
</dbReference>
<dbReference type="InterPro" id="IPR006658">
    <property type="entry name" value="BisC"/>
</dbReference>
<dbReference type="InterPro" id="IPR006656">
    <property type="entry name" value="Mopterin_OxRdtase"/>
</dbReference>
<dbReference type="Pfam" id="PF01568">
    <property type="entry name" value="Molydop_binding"/>
    <property type="match status" value="1"/>
</dbReference>
<dbReference type="FunFam" id="2.40.40.20:FF:000009">
    <property type="entry name" value="Biotin sulfoxide reductase 2"/>
    <property type="match status" value="1"/>
</dbReference>
<proteinExistence type="inferred from homology"/>
<organism evidence="9 10">
    <name type="scientific">Mycolicibacterium goodii</name>
    <name type="common">Mycobacterium goodii</name>
    <dbReference type="NCBI Taxonomy" id="134601"/>
    <lineage>
        <taxon>Bacteria</taxon>
        <taxon>Bacillati</taxon>
        <taxon>Actinomycetota</taxon>
        <taxon>Actinomycetes</taxon>
        <taxon>Mycobacteriales</taxon>
        <taxon>Mycobacteriaceae</taxon>
        <taxon>Mycolicibacterium</taxon>
    </lineage>
</organism>
<dbReference type="Gene3D" id="2.40.40.20">
    <property type="match status" value="1"/>
</dbReference>
<dbReference type="Gene3D" id="3.40.228.10">
    <property type="entry name" value="Dimethylsulfoxide Reductase, domain 2"/>
    <property type="match status" value="1"/>
</dbReference>
<evidence type="ECO:0000259" key="8">
    <source>
        <dbReference type="Pfam" id="PF18364"/>
    </source>
</evidence>
<dbReference type="GO" id="GO:0009061">
    <property type="term" value="P:anaerobic respiration"/>
    <property type="evidence" value="ECO:0007669"/>
    <property type="project" value="TreeGrafter"/>
</dbReference>
<dbReference type="GO" id="GO:0009055">
    <property type="term" value="F:electron transfer activity"/>
    <property type="evidence" value="ECO:0007669"/>
    <property type="project" value="TreeGrafter"/>
</dbReference>
<feature type="binding site" evidence="5">
    <location>
        <position position="420"/>
    </location>
    <ligand>
        <name>Mo-bis(molybdopterin guanine dinucleotide)</name>
        <dbReference type="ChEBI" id="CHEBI:60539"/>
    </ligand>
</feature>
<dbReference type="PATRIC" id="fig|134601.6.peg.5330"/>
<dbReference type="SUPFAM" id="SSF50692">
    <property type="entry name" value="ADC-like"/>
    <property type="match status" value="1"/>
</dbReference>
<dbReference type="KEGG" id="mgo:AFA91_25805"/>
<keyword evidence="4" id="KW-0560">Oxidoreductase</keyword>
<dbReference type="InterPro" id="IPR006657">
    <property type="entry name" value="MoPterin_dinucl-bd_dom"/>
</dbReference>
<feature type="domain" description="Molybdopterin oxidoreductase N-terminal" evidence="8">
    <location>
        <begin position="7"/>
        <end position="47"/>
    </location>
</feature>
<evidence type="ECO:0000256" key="3">
    <source>
        <dbReference type="ARBA" id="ARBA00022723"/>
    </source>
</evidence>
<keyword evidence="2 5" id="KW-0500">Molybdenum</keyword>
<evidence type="ECO:0000259" key="6">
    <source>
        <dbReference type="Pfam" id="PF00384"/>
    </source>
</evidence>
<feature type="domain" description="Molybdopterin oxidoreductase" evidence="6">
    <location>
        <begin position="51"/>
        <end position="505"/>
    </location>
</feature>
<gene>
    <name evidence="9" type="ORF">AFA91_25805</name>
</gene>
<dbReference type="Proteomes" id="UP000062255">
    <property type="component" value="Chromosome"/>
</dbReference>
<dbReference type="GO" id="GO:0030288">
    <property type="term" value="C:outer membrane-bounded periplasmic space"/>
    <property type="evidence" value="ECO:0007669"/>
    <property type="project" value="TreeGrafter"/>
</dbReference>
<dbReference type="AlphaFoldDB" id="A0A0K0XBI3"/>
<dbReference type="InterPro" id="IPR050612">
    <property type="entry name" value="Prok_Mopterin_Oxidored"/>
</dbReference>
<dbReference type="PANTHER" id="PTHR43742:SF10">
    <property type="entry name" value="TRIMETHYLAMINE-N-OXIDE REDUCTASE 2"/>
    <property type="match status" value="1"/>
</dbReference>
<dbReference type="OrthoDB" id="7376058at2"/>
<evidence type="ECO:0000256" key="1">
    <source>
        <dbReference type="ARBA" id="ARBA00010312"/>
    </source>
</evidence>
<dbReference type="InterPro" id="IPR041460">
    <property type="entry name" value="Molybdopterin_N"/>
</dbReference>
<evidence type="ECO:0000313" key="10">
    <source>
        <dbReference type="Proteomes" id="UP000062255"/>
    </source>
</evidence>
<feature type="binding site" evidence="5">
    <location>
        <position position="495"/>
    </location>
    <ligand>
        <name>Mo-bis(molybdopterin guanine dinucleotide)</name>
        <dbReference type="ChEBI" id="CHEBI:60539"/>
    </ligand>
</feature>
<dbReference type="GO" id="GO:0016491">
    <property type="term" value="F:oxidoreductase activity"/>
    <property type="evidence" value="ECO:0007669"/>
    <property type="project" value="UniProtKB-KW"/>
</dbReference>
<feature type="binding site" evidence="5">
    <location>
        <position position="112"/>
    </location>
    <ligand>
        <name>Mo-bis(molybdopterin guanine dinucleotide)</name>
        <dbReference type="ChEBI" id="CHEBI:60539"/>
    </ligand>
</feature>
<evidence type="ECO:0000256" key="2">
    <source>
        <dbReference type="ARBA" id="ARBA00022505"/>
    </source>
</evidence>
<evidence type="ECO:0000256" key="4">
    <source>
        <dbReference type="ARBA" id="ARBA00023002"/>
    </source>
</evidence>
<feature type="binding site" evidence="5">
    <location>
        <position position="322"/>
    </location>
    <ligand>
        <name>Mo-bis(molybdopterin guanine dinucleotide)</name>
        <dbReference type="ChEBI" id="CHEBI:60539"/>
    </ligand>
</feature>
<dbReference type="InterPro" id="IPR041954">
    <property type="entry name" value="CT_DMSOR/BSOR/TMAOR"/>
</dbReference>
<reference evidence="9 10" key="1">
    <citation type="submission" date="2015-07" db="EMBL/GenBank/DDBJ databases">
        <title>Complete genome sequence of Mycobacterium goodii X7B, a facultative thermophilic biodesulfurizing bacterium.</title>
        <authorList>
            <person name="Yu B."/>
            <person name="Li F."/>
            <person name="Xu P."/>
        </authorList>
    </citation>
    <scope>NUCLEOTIDE SEQUENCE [LARGE SCALE GENOMIC DNA]</scope>
    <source>
        <strain evidence="9 10">X7B</strain>
    </source>
</reference>
<dbReference type="InterPro" id="IPR009010">
    <property type="entry name" value="Asp_de-COase-like_dom_sf"/>
</dbReference>
<feature type="domain" description="Molybdopterin dinucleotide-binding" evidence="7">
    <location>
        <begin position="617"/>
        <end position="730"/>
    </location>
</feature>
<dbReference type="GO" id="GO:0043546">
    <property type="term" value="F:molybdopterin cofactor binding"/>
    <property type="evidence" value="ECO:0007669"/>
    <property type="project" value="InterPro"/>
</dbReference>
<keyword evidence="3 5" id="KW-0479">Metal-binding</keyword>
<feature type="binding site" evidence="5">
    <location>
        <position position="717"/>
    </location>
    <ligand>
        <name>Mo-bis(molybdopterin guanine dinucleotide)</name>
        <dbReference type="ChEBI" id="CHEBI:60539"/>
    </ligand>
</feature>
<accession>A0A0K0XBI3</accession>
<feature type="binding site" evidence="5">
    <location>
        <position position="467"/>
    </location>
    <ligand>
        <name>Mo-bis(molybdopterin guanine dinucleotide)</name>
        <dbReference type="ChEBI" id="CHEBI:60539"/>
    </ligand>
</feature>
<comment type="similarity">
    <text evidence="1">Belongs to the prokaryotic molybdopterin-containing oxidoreductase family.</text>
</comment>
<sequence>MPHSPTSLTHWGVFSAEIVDGDIAAVNPPPDDADPSPLLGNMPGSIRHRSRITGPAVRRGWLRDGPGPSTERGADEFVAVSSDELVELLATELRRVVDTYGNEAIYGGSYGWSSAGRFHHAQSQVHRFLKMLGGYTFSRHSYSLGATGAIMPRVVGTHDDLFKRSTQWDVIVEHTDLMVCFGGMPLKNTGINDGGTTAHPMRNALQRFRSRGGRIASFSPLRDDIDGDCDWLPLRPGTDVAVMLGLAYVLATDGLADRDFLDTYCTGYERFERYLLGHDDGVPKSPEWAAHISGLSADTLIALAHRMAAKRTIVTVSWSLQRTRHGEQAPWMGVTLAAMLGQIGLPGGGFGHGYGSMNEPGLAPLRCRLPSLPQGPNPVRTFIPVAAVTDMLLHPGEPFDYNGLRLTYPDIKCVYWAGGNPFHHHQNIPRLRRALARVDTIVVHDPYWTAMAKHADIVVPSTTSFERNDFSGSKNDPLLVAMPKLAEPYADSRDDYTTFSALAERLGFGEQFTEGRSAWEWLVHLYEKWAAGLDFDVPTFDEFWARGHVGLPTDTGLTLFEDFRADPDAHPLGTPSGRIEIFSQDIAGFGYDDCAGHPRWYEPAEWLGGERARRYPLHLLANQPASRLHSQLDGGATSQATKVQGREPVRMHPADAEARGLADGDVVRVFNDRGACLAGVVLDDGMLPRVVQLSTGAWYDPADPADPDSLCLHGNPNVLTDDVGTSSLARGCTGAHVLVEIEKFVGPVPPVRAHEPPVIRTLR</sequence>
<dbReference type="STRING" id="134601.AFA91_25805"/>
<evidence type="ECO:0000313" key="9">
    <source>
        <dbReference type="EMBL" id="AKS34741.1"/>
    </source>
</evidence>